<dbReference type="AlphaFoldDB" id="A0A450RUR9"/>
<sequence length="331" mass="37599">MLSDQGRQAYTSFIAGLYAHYHLSRWEQYSVEPSVAQSLHDKIVEDGNWFLGRIRGSVPVRDLKGKKIGMGVTRPIATRTDTSVPGVERTPRRVMTLDEKGFELFQVNTDTAIGYEEIDQWSMFKDFAARYQRQIRRAVGNDRILCGWHGVDHATTTDPVANPLLEDVNIGWLQLLRNEAVSQIDEDSYGIGSDYPNLDTLVNEAKGLLETVFQDNPDLVVMLSRDLMSNERGQYFAAQGRRPSEKVKVPQGDVIQAYGGLPAMVPPFLPDGHIIITPPKNLAIYWQRNSWRRKHQDKPEKNEVQDFNSRNEGYVVEEYGAICALTNVHYD</sequence>
<accession>A0A450RUR9</accession>
<proteinExistence type="predicted"/>
<organism evidence="1">
    <name type="scientific">Candidatus Kentrum sp. FM</name>
    <dbReference type="NCBI Taxonomy" id="2126340"/>
    <lineage>
        <taxon>Bacteria</taxon>
        <taxon>Pseudomonadati</taxon>
        <taxon>Pseudomonadota</taxon>
        <taxon>Gammaproteobacteria</taxon>
        <taxon>Candidatus Kentrum</taxon>
    </lineage>
</organism>
<gene>
    <name evidence="1" type="ORF">BECKFM1743A_GA0114220_1000312</name>
    <name evidence="3" type="ORF">BECKFM1743B_GA0114221_1000312</name>
    <name evidence="2" type="ORF">BECKFM1743C_GA0114222_1000312</name>
</gene>
<dbReference type="EMBL" id="CAADFL010000003">
    <property type="protein sequence ID" value="VFK05645.1"/>
    <property type="molecule type" value="Genomic_DNA"/>
</dbReference>
<reference evidence="1" key="1">
    <citation type="submission" date="2019-02" db="EMBL/GenBank/DDBJ databases">
        <authorList>
            <person name="Gruber-Vodicka R. H."/>
            <person name="Seah K. B. B."/>
        </authorList>
    </citation>
    <scope>NUCLEOTIDE SEQUENCE</scope>
    <source>
        <strain evidence="1">BECK_BZ163</strain>
        <strain evidence="3">BECK_BZ164</strain>
        <strain evidence="2">BECK_BZ165</strain>
    </source>
</reference>
<name>A0A450RUR9_9GAMM</name>
<evidence type="ECO:0000313" key="2">
    <source>
        <dbReference type="EMBL" id="VFJ43630.1"/>
    </source>
</evidence>
<dbReference type="EMBL" id="CAADEZ010000003">
    <property type="protein sequence ID" value="VFJ42956.1"/>
    <property type="molecule type" value="Genomic_DNA"/>
</dbReference>
<evidence type="ECO:0000313" key="3">
    <source>
        <dbReference type="EMBL" id="VFK05645.1"/>
    </source>
</evidence>
<dbReference type="Pfam" id="PF05125">
    <property type="entry name" value="Phage_cap_P2"/>
    <property type="match status" value="1"/>
</dbReference>
<evidence type="ECO:0000313" key="1">
    <source>
        <dbReference type="EMBL" id="VFJ42956.1"/>
    </source>
</evidence>
<protein>
    <submittedName>
        <fullName evidence="1">Phage major capsid protein, P2 family</fullName>
    </submittedName>
</protein>
<dbReference type="InterPro" id="IPR006441">
    <property type="entry name" value="Phage_P2_GpN"/>
</dbReference>
<dbReference type="NCBIfam" id="TIGR01551">
    <property type="entry name" value="major_capsid_P2"/>
    <property type="match status" value="1"/>
</dbReference>
<dbReference type="EMBL" id="CAADFA010000003">
    <property type="protein sequence ID" value="VFJ43630.1"/>
    <property type="molecule type" value="Genomic_DNA"/>
</dbReference>